<dbReference type="EMBL" id="KN832970">
    <property type="protein sequence ID" value="KIM92384.1"/>
    <property type="molecule type" value="Genomic_DNA"/>
</dbReference>
<dbReference type="Proteomes" id="UP000054166">
    <property type="component" value="Unassembled WGS sequence"/>
</dbReference>
<dbReference type="InParanoid" id="A0A0C3GLC3"/>
<evidence type="ECO:0000313" key="2">
    <source>
        <dbReference type="Proteomes" id="UP000054166"/>
    </source>
</evidence>
<keyword evidence="2" id="KW-1185">Reference proteome</keyword>
<protein>
    <submittedName>
        <fullName evidence="1">Uncharacterized protein</fullName>
    </submittedName>
</protein>
<gene>
    <name evidence="1" type="ORF">PILCRDRAFT_121498</name>
</gene>
<reference evidence="1 2" key="1">
    <citation type="submission" date="2014-04" db="EMBL/GenBank/DDBJ databases">
        <authorList>
            <consortium name="DOE Joint Genome Institute"/>
            <person name="Kuo A."/>
            <person name="Tarkka M."/>
            <person name="Buscot F."/>
            <person name="Kohler A."/>
            <person name="Nagy L.G."/>
            <person name="Floudas D."/>
            <person name="Copeland A."/>
            <person name="Barry K.W."/>
            <person name="Cichocki N."/>
            <person name="Veneault-Fourrey C."/>
            <person name="LaButti K."/>
            <person name="Lindquist E.A."/>
            <person name="Lipzen A."/>
            <person name="Lundell T."/>
            <person name="Morin E."/>
            <person name="Murat C."/>
            <person name="Sun H."/>
            <person name="Tunlid A."/>
            <person name="Henrissat B."/>
            <person name="Grigoriev I.V."/>
            <person name="Hibbett D.S."/>
            <person name="Martin F."/>
            <person name="Nordberg H.P."/>
            <person name="Cantor M.N."/>
            <person name="Hua S.X."/>
        </authorList>
    </citation>
    <scope>NUCLEOTIDE SEQUENCE [LARGE SCALE GENOMIC DNA]</scope>
    <source>
        <strain evidence="1 2">F 1598</strain>
    </source>
</reference>
<dbReference type="HOGENOM" id="CLU_624227_0_0_1"/>
<dbReference type="STRING" id="765440.A0A0C3GLC3"/>
<proteinExistence type="predicted"/>
<reference evidence="2" key="2">
    <citation type="submission" date="2015-01" db="EMBL/GenBank/DDBJ databases">
        <title>Evolutionary Origins and Diversification of the Mycorrhizal Mutualists.</title>
        <authorList>
            <consortium name="DOE Joint Genome Institute"/>
            <consortium name="Mycorrhizal Genomics Consortium"/>
            <person name="Kohler A."/>
            <person name="Kuo A."/>
            <person name="Nagy L.G."/>
            <person name="Floudas D."/>
            <person name="Copeland A."/>
            <person name="Barry K.W."/>
            <person name="Cichocki N."/>
            <person name="Veneault-Fourrey C."/>
            <person name="LaButti K."/>
            <person name="Lindquist E.A."/>
            <person name="Lipzen A."/>
            <person name="Lundell T."/>
            <person name="Morin E."/>
            <person name="Murat C."/>
            <person name="Riley R."/>
            <person name="Ohm R."/>
            <person name="Sun H."/>
            <person name="Tunlid A."/>
            <person name="Henrissat B."/>
            <person name="Grigoriev I.V."/>
            <person name="Hibbett D.S."/>
            <person name="Martin F."/>
        </authorList>
    </citation>
    <scope>NUCLEOTIDE SEQUENCE [LARGE SCALE GENOMIC DNA]</scope>
    <source>
        <strain evidence="2">F 1598</strain>
    </source>
</reference>
<organism evidence="1 2">
    <name type="scientific">Piloderma croceum (strain F 1598)</name>
    <dbReference type="NCBI Taxonomy" id="765440"/>
    <lineage>
        <taxon>Eukaryota</taxon>
        <taxon>Fungi</taxon>
        <taxon>Dikarya</taxon>
        <taxon>Basidiomycota</taxon>
        <taxon>Agaricomycotina</taxon>
        <taxon>Agaricomycetes</taxon>
        <taxon>Agaricomycetidae</taxon>
        <taxon>Atheliales</taxon>
        <taxon>Atheliaceae</taxon>
        <taxon>Piloderma</taxon>
    </lineage>
</organism>
<dbReference type="AlphaFoldDB" id="A0A0C3GLC3"/>
<dbReference type="OrthoDB" id="2939423at2759"/>
<sequence length="439" mass="49318">MSGRRSSFKNVTAKADLAVYLALLYGKPGGIFHDNLPCKNEDLPLLPQTELTDNVSLFKMVRLTGALAAICVYKDHAQVFALTVGVLVDGSNSQDVFLHLAENTEVSESVIKHLHDIWRLLIDLRDSPDHSTAPISLAIYHHSFLKFRRRFKKRQYLFFEIYTQAIIQHVSSSQPTQKKLFFTLLSQLRGLQNAVDSPVKTEAVQRTFSAVCALHQQWKPYLDDPSPKSLFLEWDNVAGMFISFPEQIVMLIHRTEDANIQFSLRRYLGKLFTLHEHSLAICEIVFRKELAPLLGGTLVIVPIPPDKPNITLNLTEGHARALILDVASGLKEMDSHVVYEAVISKLMSKTARNNLLCSPLHDISFKGTVHCESNLLAFHHQHRLPDTINFIACSKLSSFLYPGITQHLILRLGSPPLGRSGPNRATVASRLSSYPIDSR</sequence>
<accession>A0A0C3GLC3</accession>
<name>A0A0C3GLC3_PILCF</name>
<evidence type="ECO:0000313" key="1">
    <source>
        <dbReference type="EMBL" id="KIM92384.1"/>
    </source>
</evidence>